<evidence type="ECO:0000256" key="7">
    <source>
        <dbReference type="ARBA" id="ARBA00023159"/>
    </source>
</evidence>
<dbReference type="FunFam" id="1.20.5.170:FF:000055">
    <property type="entry name" value="CCAAT/enhancer-binding protein gamma"/>
    <property type="match status" value="1"/>
</dbReference>
<dbReference type="Gene3D" id="1.20.5.170">
    <property type="match status" value="1"/>
</dbReference>
<sequence length="131" mass="14755">MSQSPTVTSEGSSDALAGSQTPLQSVPLCPKGSKATPPSRNKKEHCMDHGSEQYRLRRERNNMAVKKSRLKSKQRAQDTMQRVNQLKEENERLESKMKLLSKELCVLKDLFLVHAQDDVKPEASTVGQDFN</sequence>
<name>A0A8T2J223_9PIPI</name>
<reference evidence="14" key="1">
    <citation type="thesis" date="2020" institute="ProQuest LLC" country="789 East Eisenhower Parkway, Ann Arbor, MI, USA">
        <title>Comparative Genomics and Chromosome Evolution.</title>
        <authorList>
            <person name="Mudd A.B."/>
        </authorList>
    </citation>
    <scope>NUCLEOTIDE SEQUENCE</scope>
    <source>
        <strain evidence="14">Female2</strain>
        <tissue evidence="14">Blood</tissue>
    </source>
</reference>
<dbReference type="GO" id="GO:0006351">
    <property type="term" value="P:DNA-templated transcription"/>
    <property type="evidence" value="ECO:0007669"/>
    <property type="project" value="InterPro"/>
</dbReference>
<dbReference type="CDD" id="cd14713">
    <property type="entry name" value="bZIP_CEBPG"/>
    <property type="match status" value="1"/>
</dbReference>
<evidence type="ECO:0000259" key="13">
    <source>
        <dbReference type="PROSITE" id="PS50217"/>
    </source>
</evidence>
<dbReference type="GO" id="GO:0005634">
    <property type="term" value="C:nucleus"/>
    <property type="evidence" value="ECO:0007669"/>
    <property type="project" value="UniProtKB-SubCell"/>
</dbReference>
<comment type="similarity">
    <text evidence="2">Belongs to the bZIP family. C/EBP subfamily.</text>
</comment>
<keyword evidence="6" id="KW-0238">DNA-binding</keyword>
<evidence type="ECO:0000313" key="15">
    <source>
        <dbReference type="Proteomes" id="UP000812440"/>
    </source>
</evidence>
<keyword evidence="11" id="KW-0175">Coiled coil</keyword>
<dbReference type="PROSITE" id="PS50217">
    <property type="entry name" value="BZIP"/>
    <property type="match status" value="1"/>
</dbReference>
<dbReference type="Pfam" id="PF07716">
    <property type="entry name" value="bZIP_2"/>
    <property type="match status" value="1"/>
</dbReference>
<feature type="coiled-coil region" evidence="11">
    <location>
        <begin position="69"/>
        <end position="103"/>
    </location>
</feature>
<accession>A0A8T2J223</accession>
<evidence type="ECO:0000256" key="8">
    <source>
        <dbReference type="ARBA" id="ARBA00023163"/>
    </source>
</evidence>
<keyword evidence="3" id="KW-1017">Isopeptide bond</keyword>
<evidence type="ECO:0000256" key="11">
    <source>
        <dbReference type="SAM" id="Coils"/>
    </source>
</evidence>
<evidence type="ECO:0000256" key="9">
    <source>
        <dbReference type="ARBA" id="ARBA00023242"/>
    </source>
</evidence>
<comment type="caution">
    <text evidence="14">The sequence shown here is derived from an EMBL/GenBank/DDBJ whole genome shotgun (WGS) entry which is preliminary data.</text>
</comment>
<evidence type="ECO:0000256" key="10">
    <source>
        <dbReference type="ARBA" id="ARBA00073475"/>
    </source>
</evidence>
<evidence type="ECO:0000256" key="4">
    <source>
        <dbReference type="ARBA" id="ARBA00022843"/>
    </source>
</evidence>
<dbReference type="PANTHER" id="PTHR23334">
    <property type="entry name" value="CCAAT/ENHANCER BINDING PROTEIN"/>
    <property type="match status" value="1"/>
</dbReference>
<evidence type="ECO:0000256" key="5">
    <source>
        <dbReference type="ARBA" id="ARBA00023015"/>
    </source>
</evidence>
<keyword evidence="9" id="KW-0539">Nucleus</keyword>
<dbReference type="SUPFAM" id="SSF57959">
    <property type="entry name" value="Leucine zipper domain"/>
    <property type="match status" value="1"/>
</dbReference>
<gene>
    <name evidence="14" type="ORF">GDO86_007495</name>
</gene>
<keyword evidence="8" id="KW-0804">Transcription</keyword>
<evidence type="ECO:0000256" key="6">
    <source>
        <dbReference type="ARBA" id="ARBA00023125"/>
    </source>
</evidence>
<proteinExistence type="inferred from homology"/>
<dbReference type="GO" id="GO:0000978">
    <property type="term" value="F:RNA polymerase II cis-regulatory region sequence-specific DNA binding"/>
    <property type="evidence" value="ECO:0007669"/>
    <property type="project" value="TreeGrafter"/>
</dbReference>
<dbReference type="InterPro" id="IPR004827">
    <property type="entry name" value="bZIP"/>
</dbReference>
<dbReference type="GO" id="GO:0000981">
    <property type="term" value="F:DNA-binding transcription factor activity, RNA polymerase II-specific"/>
    <property type="evidence" value="ECO:0007669"/>
    <property type="project" value="TreeGrafter"/>
</dbReference>
<dbReference type="EMBL" id="JAACNH010000007">
    <property type="protein sequence ID" value="KAG8436416.1"/>
    <property type="molecule type" value="Genomic_DNA"/>
</dbReference>
<organism evidence="14 15">
    <name type="scientific">Hymenochirus boettgeri</name>
    <name type="common">Congo dwarf clawed frog</name>
    <dbReference type="NCBI Taxonomy" id="247094"/>
    <lineage>
        <taxon>Eukaryota</taxon>
        <taxon>Metazoa</taxon>
        <taxon>Chordata</taxon>
        <taxon>Craniata</taxon>
        <taxon>Vertebrata</taxon>
        <taxon>Euteleostomi</taxon>
        <taxon>Amphibia</taxon>
        <taxon>Batrachia</taxon>
        <taxon>Anura</taxon>
        <taxon>Pipoidea</taxon>
        <taxon>Pipidae</taxon>
        <taxon>Pipinae</taxon>
        <taxon>Hymenochirus</taxon>
    </lineage>
</organism>
<evidence type="ECO:0000256" key="1">
    <source>
        <dbReference type="ARBA" id="ARBA00004123"/>
    </source>
</evidence>
<keyword evidence="4" id="KW-0832">Ubl conjugation</keyword>
<keyword evidence="7" id="KW-0010">Activator</keyword>
<evidence type="ECO:0000256" key="2">
    <source>
        <dbReference type="ARBA" id="ARBA00006951"/>
    </source>
</evidence>
<evidence type="ECO:0000256" key="3">
    <source>
        <dbReference type="ARBA" id="ARBA00022499"/>
    </source>
</evidence>
<feature type="region of interest" description="Disordered" evidence="12">
    <location>
        <begin position="1"/>
        <end position="50"/>
    </location>
</feature>
<keyword evidence="5" id="KW-0805">Transcription regulation</keyword>
<dbReference type="AlphaFoldDB" id="A0A8T2J223"/>
<evidence type="ECO:0000256" key="12">
    <source>
        <dbReference type="SAM" id="MobiDB-lite"/>
    </source>
</evidence>
<dbReference type="Proteomes" id="UP000812440">
    <property type="component" value="Chromosome 4"/>
</dbReference>
<dbReference type="InterPro" id="IPR046347">
    <property type="entry name" value="bZIP_sf"/>
</dbReference>
<evidence type="ECO:0000313" key="14">
    <source>
        <dbReference type="EMBL" id="KAG8436416.1"/>
    </source>
</evidence>
<dbReference type="PANTHER" id="PTHR23334:SF69">
    <property type="entry name" value="CCAAT_ENHANCER-BINDING PROTEIN GAMMA"/>
    <property type="match status" value="1"/>
</dbReference>
<keyword evidence="15" id="KW-1185">Reference proteome</keyword>
<dbReference type="OrthoDB" id="10039716at2759"/>
<feature type="domain" description="BZIP" evidence="13">
    <location>
        <begin position="51"/>
        <end position="114"/>
    </location>
</feature>
<dbReference type="InterPro" id="IPR031106">
    <property type="entry name" value="C/EBP"/>
</dbReference>
<protein>
    <recommendedName>
        <fullName evidence="10">CCAAT/enhancer-binding protein gamma</fullName>
    </recommendedName>
</protein>
<comment type="subcellular location">
    <subcellularLocation>
        <location evidence="1">Nucleus</location>
    </subcellularLocation>
</comment>
<feature type="compositionally biased region" description="Polar residues" evidence="12">
    <location>
        <begin position="1"/>
        <end position="24"/>
    </location>
</feature>
<dbReference type="SMART" id="SM00338">
    <property type="entry name" value="BRLZ"/>
    <property type="match status" value="1"/>
</dbReference>